<evidence type="ECO:0000313" key="3">
    <source>
        <dbReference type="EMBL" id="OGZ44696.1"/>
    </source>
</evidence>
<evidence type="ECO:0000256" key="2">
    <source>
        <dbReference type="SAM" id="SignalP"/>
    </source>
</evidence>
<dbReference type="AlphaFoldDB" id="A0A1G2G339"/>
<reference evidence="3 4" key="1">
    <citation type="journal article" date="2016" name="Nat. Commun.">
        <title>Thousands of microbial genomes shed light on interconnected biogeochemical processes in an aquifer system.</title>
        <authorList>
            <person name="Anantharaman K."/>
            <person name="Brown C.T."/>
            <person name="Hug L.A."/>
            <person name="Sharon I."/>
            <person name="Castelle C.J."/>
            <person name="Probst A.J."/>
            <person name="Thomas B.C."/>
            <person name="Singh A."/>
            <person name="Wilkins M.J."/>
            <person name="Karaoz U."/>
            <person name="Brodie E.L."/>
            <person name="Williams K.H."/>
            <person name="Hubbard S.S."/>
            <person name="Banfield J.F."/>
        </authorList>
    </citation>
    <scope>NUCLEOTIDE SEQUENCE [LARGE SCALE GENOMIC DNA]</scope>
</reference>
<evidence type="ECO:0000313" key="4">
    <source>
        <dbReference type="Proteomes" id="UP000177785"/>
    </source>
</evidence>
<protein>
    <submittedName>
        <fullName evidence="3">Uncharacterized protein</fullName>
    </submittedName>
</protein>
<gene>
    <name evidence="3" type="ORF">A2756_04545</name>
</gene>
<feature type="compositionally biased region" description="Basic and acidic residues" evidence="1">
    <location>
        <begin position="40"/>
        <end position="68"/>
    </location>
</feature>
<keyword evidence="2" id="KW-0732">Signal</keyword>
<dbReference type="Proteomes" id="UP000177785">
    <property type="component" value="Unassembled WGS sequence"/>
</dbReference>
<comment type="caution">
    <text evidence="3">The sequence shown here is derived from an EMBL/GenBank/DDBJ whole genome shotgun (WGS) entry which is preliminary data.</text>
</comment>
<organism evidence="3 4">
    <name type="scientific">Candidatus Ryanbacteria bacterium RIFCSPHIGHO2_01_FULL_48_27</name>
    <dbReference type="NCBI Taxonomy" id="1802115"/>
    <lineage>
        <taxon>Bacteria</taxon>
        <taxon>Candidatus Ryaniibacteriota</taxon>
    </lineage>
</organism>
<proteinExistence type="predicted"/>
<feature type="region of interest" description="Disordered" evidence="1">
    <location>
        <begin position="40"/>
        <end position="77"/>
    </location>
</feature>
<evidence type="ECO:0000256" key="1">
    <source>
        <dbReference type="SAM" id="MobiDB-lite"/>
    </source>
</evidence>
<dbReference type="EMBL" id="MHNL01000015">
    <property type="protein sequence ID" value="OGZ44696.1"/>
    <property type="molecule type" value="Genomic_DNA"/>
</dbReference>
<feature type="signal peptide" evidence="2">
    <location>
        <begin position="1"/>
        <end position="24"/>
    </location>
</feature>
<accession>A0A1G2G339</accession>
<name>A0A1G2G339_9BACT</name>
<sequence length="90" mass="9996">MYRYVQIALLLLVCIVLNGCALLAAAGAISAVQAVRAEMQKQQEKNKVTPRQGIEKEKIPPSGEKDNNPHQNRKGCIRLPTGWHCEQTLD</sequence>
<feature type="chain" id="PRO_5009582960" evidence="2">
    <location>
        <begin position="25"/>
        <end position="90"/>
    </location>
</feature>